<evidence type="ECO:0000256" key="6">
    <source>
        <dbReference type="PIRSR" id="PIRSR000137-2"/>
    </source>
</evidence>
<dbReference type="Proteomes" id="UP000807353">
    <property type="component" value="Unassembled WGS sequence"/>
</dbReference>
<feature type="domain" description="Glucose-methanol-choline oxidoreductase N-terminal" evidence="9">
    <location>
        <begin position="112"/>
        <end position="135"/>
    </location>
</feature>
<feature type="active site" description="Proton donor" evidence="5">
    <location>
        <position position="532"/>
    </location>
</feature>
<dbReference type="PROSITE" id="PS00623">
    <property type="entry name" value="GMC_OXRED_1"/>
    <property type="match status" value="1"/>
</dbReference>
<keyword evidence="11" id="KW-1185">Reference proteome</keyword>
<proteinExistence type="inferred from homology"/>
<sequence>MITSTLQWVVASALVLPALGKIYNNPTELTKTTYDYIVVGAGAAGAVVAARLSEDKKISVLLVEAGISDQGIVPLTVPFLGPSLSPGTPFDWNFTTTNQAGYLNRTIPYPRGKILGGSTSINFMAYMHGSIGDFDRYASVTGDSGWNWNNMQKYIKKNEKLVPPADHHDTTGELIPSLHSTTGALSVSLSGSPSPLDARVIATTKELSNEFPFNPDGVGGNVLGIGYNFATIGNGTRCSSVTGYLTPAFGRSNLDIVLNAQATKLLVTGKVKGLPSFKSVLVTEKEGAPVRTLTAKNEMVLSAGVFGTAMLLQHSGIGDRDELRAAGVATVVHNPSVGKNMSDHALLANMWSVNNSNSFDAIFRNPNLFNADMNQWATNKTGPMTGTVANNIGWFRLPKTASIFKKTPDPAAGPKSSHYEMIFSNLWVDPIIPAPATGNFMSITTALISPTSRGSIKIMSSNAFAKPLLNPNFMTTDFDIFTMVEAVKAAKRFLAAKAWKGYVLGPAGDLKTANTDDEIATYVRGHAATVWHAAGTAMMSAKNANYGVVDPDLKVKGVDGLRIVDGSILPFVPNAHTQGPIYLIAERGADLIKQDCH</sequence>
<evidence type="ECO:0000256" key="2">
    <source>
        <dbReference type="ARBA" id="ARBA00010790"/>
    </source>
</evidence>
<keyword evidence="3 7" id="KW-0285">Flavoprotein</keyword>
<dbReference type="Gene3D" id="3.50.50.60">
    <property type="entry name" value="FAD/NAD(P)-binding domain"/>
    <property type="match status" value="1"/>
</dbReference>
<evidence type="ECO:0000256" key="3">
    <source>
        <dbReference type="ARBA" id="ARBA00022630"/>
    </source>
</evidence>
<evidence type="ECO:0000313" key="11">
    <source>
        <dbReference type="Proteomes" id="UP000807353"/>
    </source>
</evidence>
<dbReference type="PANTHER" id="PTHR11552:SF147">
    <property type="entry name" value="CHOLINE DEHYDROGENASE, MITOCHONDRIAL"/>
    <property type="match status" value="1"/>
</dbReference>
<dbReference type="PANTHER" id="PTHR11552">
    <property type="entry name" value="GLUCOSE-METHANOL-CHOLINE GMC OXIDOREDUCTASE"/>
    <property type="match status" value="1"/>
</dbReference>
<dbReference type="GO" id="GO:0050660">
    <property type="term" value="F:flavin adenine dinucleotide binding"/>
    <property type="evidence" value="ECO:0007669"/>
    <property type="project" value="InterPro"/>
</dbReference>
<dbReference type="Gene3D" id="3.30.560.10">
    <property type="entry name" value="Glucose Oxidase, domain 3"/>
    <property type="match status" value="1"/>
</dbReference>
<dbReference type="Pfam" id="PF05199">
    <property type="entry name" value="GMC_oxred_C"/>
    <property type="match status" value="1"/>
</dbReference>
<dbReference type="InterPro" id="IPR036188">
    <property type="entry name" value="FAD/NAD-bd_sf"/>
</dbReference>
<name>A0A9P5Y0B0_9AGAR</name>
<keyword evidence="8" id="KW-0732">Signal</keyword>
<feature type="chain" id="PRO_5040265841" evidence="8">
    <location>
        <begin position="21"/>
        <end position="597"/>
    </location>
</feature>
<evidence type="ECO:0000313" key="10">
    <source>
        <dbReference type="EMBL" id="KAF9458900.1"/>
    </source>
</evidence>
<evidence type="ECO:0000259" key="9">
    <source>
        <dbReference type="PROSITE" id="PS00623"/>
    </source>
</evidence>
<keyword evidence="4 6" id="KW-0274">FAD</keyword>
<evidence type="ECO:0000256" key="1">
    <source>
        <dbReference type="ARBA" id="ARBA00001974"/>
    </source>
</evidence>
<accession>A0A9P5Y0B0</accession>
<gene>
    <name evidence="10" type="ORF">BDZ94DRAFT_1225633</name>
</gene>
<comment type="cofactor">
    <cofactor evidence="1 6">
        <name>FAD</name>
        <dbReference type="ChEBI" id="CHEBI:57692"/>
    </cofactor>
</comment>
<comment type="similarity">
    <text evidence="2 7">Belongs to the GMC oxidoreductase family.</text>
</comment>
<comment type="caution">
    <text evidence="10">The sequence shown here is derived from an EMBL/GenBank/DDBJ whole genome shotgun (WGS) entry which is preliminary data.</text>
</comment>
<evidence type="ECO:0000256" key="4">
    <source>
        <dbReference type="ARBA" id="ARBA00022827"/>
    </source>
</evidence>
<dbReference type="AlphaFoldDB" id="A0A9P5Y0B0"/>
<evidence type="ECO:0000256" key="7">
    <source>
        <dbReference type="RuleBase" id="RU003968"/>
    </source>
</evidence>
<dbReference type="SUPFAM" id="SSF51905">
    <property type="entry name" value="FAD/NAD(P)-binding domain"/>
    <property type="match status" value="1"/>
</dbReference>
<organism evidence="10 11">
    <name type="scientific">Collybia nuda</name>
    <dbReference type="NCBI Taxonomy" id="64659"/>
    <lineage>
        <taxon>Eukaryota</taxon>
        <taxon>Fungi</taxon>
        <taxon>Dikarya</taxon>
        <taxon>Basidiomycota</taxon>
        <taxon>Agaricomycotina</taxon>
        <taxon>Agaricomycetes</taxon>
        <taxon>Agaricomycetidae</taxon>
        <taxon>Agaricales</taxon>
        <taxon>Tricholomatineae</taxon>
        <taxon>Clitocybaceae</taxon>
        <taxon>Collybia</taxon>
    </lineage>
</organism>
<evidence type="ECO:0000256" key="5">
    <source>
        <dbReference type="PIRSR" id="PIRSR000137-1"/>
    </source>
</evidence>
<dbReference type="OrthoDB" id="269227at2759"/>
<dbReference type="PIRSF" id="PIRSF000137">
    <property type="entry name" value="Alcohol_oxidase"/>
    <property type="match status" value="1"/>
</dbReference>
<dbReference type="SUPFAM" id="SSF54373">
    <property type="entry name" value="FAD-linked reductases, C-terminal domain"/>
    <property type="match status" value="1"/>
</dbReference>
<reference evidence="10" key="1">
    <citation type="submission" date="2020-11" db="EMBL/GenBank/DDBJ databases">
        <authorList>
            <consortium name="DOE Joint Genome Institute"/>
            <person name="Ahrendt S."/>
            <person name="Riley R."/>
            <person name="Andreopoulos W."/>
            <person name="Labutti K."/>
            <person name="Pangilinan J."/>
            <person name="Ruiz-Duenas F.J."/>
            <person name="Barrasa J.M."/>
            <person name="Sanchez-Garcia M."/>
            <person name="Camarero S."/>
            <person name="Miyauchi S."/>
            <person name="Serrano A."/>
            <person name="Linde D."/>
            <person name="Babiker R."/>
            <person name="Drula E."/>
            <person name="Ayuso-Fernandez I."/>
            <person name="Pacheco R."/>
            <person name="Padilla G."/>
            <person name="Ferreira P."/>
            <person name="Barriuso J."/>
            <person name="Kellner H."/>
            <person name="Castanera R."/>
            <person name="Alfaro M."/>
            <person name="Ramirez L."/>
            <person name="Pisabarro A.G."/>
            <person name="Kuo A."/>
            <person name="Tritt A."/>
            <person name="Lipzen A."/>
            <person name="He G."/>
            <person name="Yan M."/>
            <person name="Ng V."/>
            <person name="Cullen D."/>
            <person name="Martin F."/>
            <person name="Rosso M.-N."/>
            <person name="Henrissat B."/>
            <person name="Hibbett D."/>
            <person name="Martinez A.T."/>
            <person name="Grigoriev I.V."/>
        </authorList>
    </citation>
    <scope>NUCLEOTIDE SEQUENCE</scope>
    <source>
        <strain evidence="10">CBS 247.69</strain>
    </source>
</reference>
<feature type="active site" description="Proton acceptor" evidence="5">
    <location>
        <position position="576"/>
    </location>
</feature>
<dbReference type="EMBL" id="MU150328">
    <property type="protein sequence ID" value="KAF9458900.1"/>
    <property type="molecule type" value="Genomic_DNA"/>
</dbReference>
<dbReference type="InterPro" id="IPR007867">
    <property type="entry name" value="GMC_OxRtase_C"/>
</dbReference>
<feature type="binding site" evidence="6">
    <location>
        <position position="566"/>
    </location>
    <ligand>
        <name>FAD</name>
        <dbReference type="ChEBI" id="CHEBI:57692"/>
    </ligand>
</feature>
<protein>
    <submittedName>
        <fullName evidence="10">Aryl-alcohol-oxidase from pleurotus Eryingii</fullName>
    </submittedName>
</protein>
<dbReference type="Pfam" id="PF00732">
    <property type="entry name" value="GMC_oxred_N"/>
    <property type="match status" value="1"/>
</dbReference>
<dbReference type="InterPro" id="IPR000172">
    <property type="entry name" value="GMC_OxRdtase_N"/>
</dbReference>
<feature type="binding site" evidence="6">
    <location>
        <begin position="531"/>
        <end position="532"/>
    </location>
    <ligand>
        <name>FAD</name>
        <dbReference type="ChEBI" id="CHEBI:57692"/>
    </ligand>
</feature>
<evidence type="ECO:0000256" key="8">
    <source>
        <dbReference type="SAM" id="SignalP"/>
    </source>
</evidence>
<feature type="signal peptide" evidence="8">
    <location>
        <begin position="1"/>
        <end position="20"/>
    </location>
</feature>
<dbReference type="GO" id="GO:0016614">
    <property type="term" value="F:oxidoreductase activity, acting on CH-OH group of donors"/>
    <property type="evidence" value="ECO:0007669"/>
    <property type="project" value="InterPro"/>
</dbReference>
<dbReference type="InterPro" id="IPR012132">
    <property type="entry name" value="GMC_OxRdtase"/>
</dbReference>